<dbReference type="InterPro" id="IPR025463">
    <property type="entry name" value="DUF4314"/>
</dbReference>
<gene>
    <name evidence="2" type="ORF">R6G80_02700</name>
</gene>
<proteinExistence type="predicted"/>
<evidence type="ECO:0000259" key="1">
    <source>
        <dbReference type="Pfam" id="PF14192"/>
    </source>
</evidence>
<dbReference type="AlphaFoldDB" id="A0AAW9HLV4"/>
<accession>A0AAW9HLV4</accession>
<dbReference type="RefSeq" id="WP_019190614.1">
    <property type="nucleotide sequence ID" value="NZ_JAWNGC010000002.1"/>
</dbReference>
<dbReference type="Pfam" id="PF14192">
    <property type="entry name" value="DUF4314"/>
    <property type="match status" value="1"/>
</dbReference>
<name>A0AAW9HLV4_9ACTO</name>
<protein>
    <submittedName>
        <fullName evidence="2">DUF4314 domain-containing protein</fullName>
    </submittedName>
</protein>
<feature type="domain" description="DUF4314" evidence="1">
    <location>
        <begin position="6"/>
        <end position="72"/>
    </location>
</feature>
<reference evidence="2" key="1">
    <citation type="submission" date="2023-10" db="EMBL/GenBank/DDBJ databases">
        <title>Whole Genome based description of the genera Actinobaculum and Actinotignum reveals a complex phylogenetic relationship within the species included in the genus Actinotignum.</title>
        <authorList>
            <person name="Jensen C.S."/>
            <person name="Dargis R."/>
            <person name="Kemp M."/>
            <person name="Christensen J.J."/>
        </authorList>
    </citation>
    <scope>NUCLEOTIDE SEQUENCE</scope>
    <source>
        <strain evidence="2">SLA_B511</strain>
    </source>
</reference>
<organism evidence="2 3">
    <name type="scientific">Actinotignum urinale</name>
    <dbReference type="NCBI Taxonomy" id="190146"/>
    <lineage>
        <taxon>Bacteria</taxon>
        <taxon>Bacillati</taxon>
        <taxon>Actinomycetota</taxon>
        <taxon>Actinomycetes</taxon>
        <taxon>Actinomycetales</taxon>
        <taxon>Actinomycetaceae</taxon>
        <taxon>Actinotignum</taxon>
    </lineage>
</organism>
<dbReference type="Proteomes" id="UP001281731">
    <property type="component" value="Unassembled WGS sequence"/>
</dbReference>
<comment type="caution">
    <text evidence="2">The sequence shown here is derived from an EMBL/GenBank/DDBJ whole genome shotgun (WGS) entry which is preliminary data.</text>
</comment>
<sequence length="78" mass="8710">MKMPTKETLELLRITFPKGCRVELLHMDDVQAPPAGTRGTVTGVDDTGSILVDWDNGSGLNVIFGIDKIRRIQKWTKK</sequence>
<evidence type="ECO:0000313" key="2">
    <source>
        <dbReference type="EMBL" id="MDY5154636.1"/>
    </source>
</evidence>
<evidence type="ECO:0000313" key="3">
    <source>
        <dbReference type="Proteomes" id="UP001281731"/>
    </source>
</evidence>
<dbReference type="EMBL" id="JAWNGC010000002">
    <property type="protein sequence ID" value="MDY5154636.1"/>
    <property type="molecule type" value="Genomic_DNA"/>
</dbReference>